<name>A0A9W6MM08_9PROT</name>
<sequence length="314" mass="35527">MHSALWWRDFEFQDGVVTVKKTGARLRLEPGLIGEVLAWFPFYFVVESWRLKSASQSGPRIWFTPDRPRPWYLVWSVLHAAGARIADSPETADAVFVFDDCTVCHPVQAQPGTRLINAGCQSIAKSHVARVFEQCFGYPLSVDPESWAGPMVEKSEINGAHDGRIIQGPAPARHGHVYQRVIDNRNGRGLVEDLRCPMIGGRIPLVLRKRRREAVRFCNSNDEVDFAETDTVFTPAEQDSLVRFARAMRLDWGGLDVLRDRTDGRLYVVDVNKTDMGPPIAMKLRDKITVTRRLATAFRDLVRPSSSLQPDRRS</sequence>
<comment type="caution">
    <text evidence="1">The sequence shown here is derived from an EMBL/GenBank/DDBJ whole genome shotgun (WGS) entry which is preliminary data.</text>
</comment>
<reference evidence="1" key="1">
    <citation type="journal article" date="2014" name="Int. J. Syst. Evol. Microbiol.">
        <title>Complete genome sequence of Corynebacterium casei LMG S-19264T (=DSM 44701T), isolated from a smear-ripened cheese.</title>
        <authorList>
            <consortium name="US DOE Joint Genome Institute (JGI-PGF)"/>
            <person name="Walter F."/>
            <person name="Albersmeier A."/>
            <person name="Kalinowski J."/>
            <person name="Ruckert C."/>
        </authorList>
    </citation>
    <scope>NUCLEOTIDE SEQUENCE</scope>
    <source>
        <strain evidence="1">VKM B-1513</strain>
    </source>
</reference>
<evidence type="ECO:0008006" key="3">
    <source>
        <dbReference type="Google" id="ProtNLM"/>
    </source>
</evidence>
<organism evidence="1 2">
    <name type="scientific">Maricaulis virginensis</name>
    <dbReference type="NCBI Taxonomy" id="144022"/>
    <lineage>
        <taxon>Bacteria</taxon>
        <taxon>Pseudomonadati</taxon>
        <taxon>Pseudomonadota</taxon>
        <taxon>Alphaproteobacteria</taxon>
        <taxon>Maricaulales</taxon>
        <taxon>Maricaulaceae</taxon>
        <taxon>Maricaulis</taxon>
    </lineage>
</organism>
<keyword evidence="2" id="KW-1185">Reference proteome</keyword>
<dbReference type="EMBL" id="BSFE01000001">
    <property type="protein sequence ID" value="GLK50637.1"/>
    <property type="molecule type" value="Genomic_DNA"/>
</dbReference>
<proteinExistence type="predicted"/>
<dbReference type="Gene3D" id="3.30.470.20">
    <property type="entry name" value="ATP-grasp fold, B domain"/>
    <property type="match status" value="1"/>
</dbReference>
<reference evidence="1" key="2">
    <citation type="submission" date="2023-01" db="EMBL/GenBank/DDBJ databases">
        <authorList>
            <person name="Sun Q."/>
            <person name="Evtushenko L."/>
        </authorList>
    </citation>
    <scope>NUCLEOTIDE SEQUENCE</scope>
    <source>
        <strain evidence="1">VKM B-1513</strain>
    </source>
</reference>
<dbReference type="RefSeq" id="WP_271185037.1">
    <property type="nucleotide sequence ID" value="NZ_BSFE01000001.1"/>
</dbReference>
<dbReference type="Proteomes" id="UP001143486">
    <property type="component" value="Unassembled WGS sequence"/>
</dbReference>
<protein>
    <recommendedName>
        <fullName evidence="3">ATP-grasp domain-containing protein</fullName>
    </recommendedName>
</protein>
<accession>A0A9W6MM08</accession>
<evidence type="ECO:0000313" key="2">
    <source>
        <dbReference type="Proteomes" id="UP001143486"/>
    </source>
</evidence>
<dbReference type="AlphaFoldDB" id="A0A9W6MM08"/>
<evidence type="ECO:0000313" key="1">
    <source>
        <dbReference type="EMBL" id="GLK50637.1"/>
    </source>
</evidence>
<gene>
    <name evidence="1" type="ORF">GCM10017621_01450</name>
</gene>